<keyword evidence="3" id="KW-1003">Cell membrane</keyword>
<dbReference type="OrthoDB" id="9805999at2"/>
<dbReference type="Pfam" id="PF00528">
    <property type="entry name" value="BPD_transp_1"/>
    <property type="match status" value="1"/>
</dbReference>
<name>A0A0M4TS72_9NOSO</name>
<protein>
    <submittedName>
        <fullName evidence="9">Amino acid ABC transporter permease</fullName>
    </submittedName>
</protein>
<dbReference type="Proteomes" id="UP000062645">
    <property type="component" value="Chromosome"/>
</dbReference>
<evidence type="ECO:0000259" key="8">
    <source>
        <dbReference type="PROSITE" id="PS50928"/>
    </source>
</evidence>
<dbReference type="KEGG" id="npz:ACX27_00520"/>
<feature type="transmembrane region" description="Helical" evidence="7">
    <location>
        <begin position="121"/>
        <end position="137"/>
    </location>
</feature>
<accession>A0A0M4TS72</accession>
<feature type="transmembrane region" description="Helical" evidence="7">
    <location>
        <begin position="144"/>
        <end position="164"/>
    </location>
</feature>
<dbReference type="GO" id="GO:0006865">
    <property type="term" value="P:amino acid transport"/>
    <property type="evidence" value="ECO:0007669"/>
    <property type="project" value="TreeGrafter"/>
</dbReference>
<dbReference type="CDD" id="cd06261">
    <property type="entry name" value="TM_PBP2"/>
    <property type="match status" value="1"/>
</dbReference>
<evidence type="ECO:0000313" key="9">
    <source>
        <dbReference type="EMBL" id="ALF51669.1"/>
    </source>
</evidence>
<dbReference type="PATRIC" id="fig|224013.5.peg.123"/>
<feature type="transmembrane region" description="Helical" evidence="7">
    <location>
        <begin position="295"/>
        <end position="318"/>
    </location>
</feature>
<evidence type="ECO:0000313" key="10">
    <source>
        <dbReference type="Proteomes" id="UP000062645"/>
    </source>
</evidence>
<feature type="transmembrane region" description="Helical" evidence="7">
    <location>
        <begin position="355"/>
        <end position="373"/>
    </location>
</feature>
<dbReference type="GO" id="GO:0022857">
    <property type="term" value="F:transmembrane transporter activity"/>
    <property type="evidence" value="ECO:0007669"/>
    <property type="project" value="InterPro"/>
</dbReference>
<keyword evidence="4 7" id="KW-0812">Transmembrane</keyword>
<dbReference type="InterPro" id="IPR000515">
    <property type="entry name" value="MetI-like"/>
</dbReference>
<proteinExistence type="inferred from homology"/>
<dbReference type="InterPro" id="IPR035906">
    <property type="entry name" value="MetI-like_sf"/>
</dbReference>
<feature type="transmembrane region" description="Helical" evidence="7">
    <location>
        <begin position="215"/>
        <end position="239"/>
    </location>
</feature>
<feature type="transmembrane region" description="Helical" evidence="7">
    <location>
        <begin position="97"/>
        <end position="115"/>
    </location>
</feature>
<dbReference type="EMBL" id="CP012036">
    <property type="protein sequence ID" value="ALF51669.1"/>
    <property type="molecule type" value="Genomic_DNA"/>
</dbReference>
<evidence type="ECO:0000256" key="7">
    <source>
        <dbReference type="RuleBase" id="RU363032"/>
    </source>
</evidence>
<dbReference type="STRING" id="224013.ACX27_00520"/>
<organism evidence="9 10">
    <name type="scientific">Nostoc piscinale CENA21</name>
    <dbReference type="NCBI Taxonomy" id="224013"/>
    <lineage>
        <taxon>Bacteria</taxon>
        <taxon>Bacillati</taxon>
        <taxon>Cyanobacteriota</taxon>
        <taxon>Cyanophyceae</taxon>
        <taxon>Nostocales</taxon>
        <taxon>Nostocaceae</taxon>
        <taxon>Nostoc</taxon>
    </lineage>
</organism>
<feature type="transmembrane region" description="Helical" evidence="7">
    <location>
        <begin position="251"/>
        <end position="268"/>
    </location>
</feature>
<dbReference type="InterPro" id="IPR043429">
    <property type="entry name" value="ArtM/GltK/GlnP/TcyL/YhdX-like"/>
</dbReference>
<feature type="domain" description="ABC transmembrane type-1" evidence="8">
    <location>
        <begin position="180"/>
        <end position="374"/>
    </location>
</feature>
<keyword evidence="6 7" id="KW-0472">Membrane</keyword>
<evidence type="ECO:0000256" key="1">
    <source>
        <dbReference type="ARBA" id="ARBA00004651"/>
    </source>
</evidence>
<evidence type="ECO:0000256" key="2">
    <source>
        <dbReference type="ARBA" id="ARBA00022448"/>
    </source>
</evidence>
<reference evidence="10" key="1">
    <citation type="submission" date="2015-07" db="EMBL/GenBank/DDBJ databases">
        <title>Genome Of Nitrogen-Fixing Cyanobacterium Nostoc piscinale CENA21 From Solimoes/Amazon River Floodplain Sediments And Comparative Genomics To Uncover Biosynthetic Natural Products Potential.</title>
        <authorList>
            <person name="Leao T.F."/>
            <person name="Leao P.N."/>
            <person name="Guimaraes P.I."/>
            <person name="de Melo A.G.C."/>
            <person name="Ramos R.T.J."/>
            <person name="Silva A."/>
            <person name="Fiore M.F."/>
            <person name="Schneider M.P.C."/>
        </authorList>
    </citation>
    <scope>NUCLEOTIDE SEQUENCE [LARGE SCALE GENOMIC DNA]</scope>
    <source>
        <strain evidence="10">CENA21</strain>
    </source>
</reference>
<dbReference type="SUPFAM" id="SSF161098">
    <property type="entry name" value="MetI-like"/>
    <property type="match status" value="1"/>
</dbReference>
<gene>
    <name evidence="9" type="ORF">ACX27_00520</name>
</gene>
<feature type="transmembrane region" description="Helical" evidence="7">
    <location>
        <begin position="66"/>
        <end position="90"/>
    </location>
</feature>
<comment type="subcellular location">
    <subcellularLocation>
        <location evidence="1 7">Cell membrane</location>
        <topology evidence="1 7">Multi-pass membrane protein</topology>
    </subcellularLocation>
</comment>
<dbReference type="InterPro" id="IPR010065">
    <property type="entry name" value="AA_ABC_transptr_permease_3TM"/>
</dbReference>
<dbReference type="AlphaFoldDB" id="A0A0M4TS72"/>
<sequence>MINYQLTWLRKNLFNTWYNSLLTVVGLVFIFWGLYNVINWATTQAQWAVIQVNLRLFLVGRFPQTLYWRAWIVLAIASVLFSLTSGIVFNKQSLNKLGLAIFAFIYSLLLIILPLDLTSRIWLLFIATLTLTSFWLGKTFYKTITPWLSPFWLLSFPVIIWLIGGGLGLQNVPTNLWNGLLLTVLMAVVSIIISFPLGVLLALGRTSNLPILRWFSILYIEIVRGLPLIGILFLAQVMLPLFLPTDWRLDRVIRGIAGLVLFSAAYMAENVRGGLQAIPHGQIEAAKALGLKTPLVILLIVLPQALRAVIPAIVGQFIGLFKDTSLLSLVALVELTGISRSILAQPQFIGRYAEVYLFVGLIYWLFCYSMSLVSQRLERQFN</sequence>
<keyword evidence="5 7" id="KW-1133">Transmembrane helix</keyword>
<evidence type="ECO:0000256" key="3">
    <source>
        <dbReference type="ARBA" id="ARBA00022475"/>
    </source>
</evidence>
<dbReference type="Gene3D" id="1.10.3720.10">
    <property type="entry name" value="MetI-like"/>
    <property type="match status" value="1"/>
</dbReference>
<dbReference type="PANTHER" id="PTHR30614:SF41">
    <property type="entry name" value="INNER MEMBRANE AMINO-ACID ABC TRANSPORTER PERMEASE PROTEIN YHDY"/>
    <property type="match status" value="1"/>
</dbReference>
<feature type="transmembrane region" description="Helical" evidence="7">
    <location>
        <begin position="12"/>
        <end position="35"/>
    </location>
</feature>
<evidence type="ECO:0000256" key="6">
    <source>
        <dbReference type="ARBA" id="ARBA00023136"/>
    </source>
</evidence>
<dbReference type="RefSeq" id="WP_062287069.1">
    <property type="nucleotide sequence ID" value="NZ_CP012036.1"/>
</dbReference>
<keyword evidence="10" id="KW-1185">Reference proteome</keyword>
<keyword evidence="2 7" id="KW-0813">Transport</keyword>
<comment type="similarity">
    <text evidence="7">Belongs to the binding-protein-dependent transport system permease family.</text>
</comment>
<dbReference type="NCBIfam" id="TIGR01726">
    <property type="entry name" value="HEQRo_perm_3TM"/>
    <property type="match status" value="1"/>
</dbReference>
<feature type="transmembrane region" description="Helical" evidence="7">
    <location>
        <begin position="176"/>
        <end position="203"/>
    </location>
</feature>
<evidence type="ECO:0000256" key="4">
    <source>
        <dbReference type="ARBA" id="ARBA00022692"/>
    </source>
</evidence>
<dbReference type="GO" id="GO:0043190">
    <property type="term" value="C:ATP-binding cassette (ABC) transporter complex"/>
    <property type="evidence" value="ECO:0007669"/>
    <property type="project" value="InterPro"/>
</dbReference>
<dbReference type="PROSITE" id="PS50928">
    <property type="entry name" value="ABC_TM1"/>
    <property type="match status" value="1"/>
</dbReference>
<reference evidence="9 10" key="2">
    <citation type="journal article" date="2016" name="Genome Announc.">
        <title>Draft Genome Sequence of the N2-Fixing Cyanobacterium Nostoc piscinale CENA21, Isolated from the Brazilian Amazon Floodplain.</title>
        <authorList>
            <person name="Leao T."/>
            <person name="Guimaraes P.I."/>
            <person name="de Melo A.G."/>
            <person name="Ramos R.T."/>
            <person name="Leao P.N."/>
            <person name="Silva A."/>
            <person name="Fiore M.F."/>
            <person name="Schneider M.P."/>
        </authorList>
    </citation>
    <scope>NUCLEOTIDE SEQUENCE [LARGE SCALE GENOMIC DNA]</scope>
    <source>
        <strain evidence="9 10">CENA21</strain>
    </source>
</reference>
<evidence type="ECO:0000256" key="5">
    <source>
        <dbReference type="ARBA" id="ARBA00022989"/>
    </source>
</evidence>
<dbReference type="PANTHER" id="PTHR30614">
    <property type="entry name" value="MEMBRANE COMPONENT OF AMINO ACID ABC TRANSPORTER"/>
    <property type="match status" value="1"/>
</dbReference>